<dbReference type="PANTHER" id="PTHR43833">
    <property type="entry name" value="POTASSIUM CHANNEL PROTEIN 2-RELATED-RELATED"/>
    <property type="match status" value="1"/>
</dbReference>
<dbReference type="Gene3D" id="3.40.50.720">
    <property type="entry name" value="NAD(P)-binding Rossmann-like Domain"/>
    <property type="match status" value="1"/>
</dbReference>
<dbReference type="RefSeq" id="WP_301722640.1">
    <property type="nucleotide sequence ID" value="NZ_JAUJWV010000001.1"/>
</dbReference>
<evidence type="ECO:0000313" key="5">
    <source>
        <dbReference type="Proteomes" id="UP001172055"/>
    </source>
</evidence>
<evidence type="ECO:0000256" key="2">
    <source>
        <dbReference type="SAM" id="Phobius"/>
    </source>
</evidence>
<reference evidence="4 5" key="1">
    <citation type="submission" date="2023-06" db="EMBL/GenBank/DDBJ databases">
        <title>Novel species in genus Planococcus.</title>
        <authorList>
            <person name="Ning S."/>
        </authorList>
    </citation>
    <scope>NUCLEOTIDE SEQUENCE [LARGE SCALE GENOMIC DNA]</scope>
    <source>
        <strain evidence="4 5">N028</strain>
    </source>
</reference>
<dbReference type="PROSITE" id="PS51201">
    <property type="entry name" value="RCK_N"/>
    <property type="match status" value="1"/>
</dbReference>
<dbReference type="InterPro" id="IPR036291">
    <property type="entry name" value="NAD(P)-bd_dom_sf"/>
</dbReference>
<protein>
    <submittedName>
        <fullName evidence="4">Potassium channel family protein</fullName>
    </submittedName>
</protein>
<sequence length="338" mass="38843">MFELMRKIVKVNTAKLVLFASVFYILSAFIIHYLEPEEFPTPFIGFWWVMTTVTTIGYGDYSPTTVPGMLFGIFLYLFGIGLIGIIIGKIVDFYTYFRRLKMEGKLRYKGKNHFVIIGWSKSVEKTINELLNNKDIESDVVLIEGLEEAPFAHEQFHFIRGNPTDTEVLKQANIDEAHSVSVFASENEDEVLRDGKTLLIATAIEEYAEQQNKPIYTIAEIVHEDHIRMFQYANVNEFILSGESFPHMMTKALLHHGSSLLFTQLLSHSYDEHIWEINPSPKWRTYGDAFEELKKEGANLIASGTDLSIIRRLEEPIPHGARLYVLCDQETYKKLGML</sequence>
<dbReference type="EMBL" id="JAUJWV010000001">
    <property type="protein sequence ID" value="MDN7240744.1"/>
    <property type="molecule type" value="Genomic_DNA"/>
</dbReference>
<organism evidence="4 5">
    <name type="scientific">Planococcus shixiaomingii</name>
    <dbReference type="NCBI Taxonomy" id="3058393"/>
    <lineage>
        <taxon>Bacteria</taxon>
        <taxon>Bacillati</taxon>
        <taxon>Bacillota</taxon>
        <taxon>Bacilli</taxon>
        <taxon>Bacillales</taxon>
        <taxon>Caryophanaceae</taxon>
        <taxon>Planococcus</taxon>
    </lineage>
</organism>
<proteinExistence type="predicted"/>
<feature type="domain" description="RCK N-terminal" evidence="3">
    <location>
        <begin position="111"/>
        <end position="240"/>
    </location>
</feature>
<feature type="transmembrane region" description="Helical" evidence="2">
    <location>
        <begin position="12"/>
        <end position="34"/>
    </location>
</feature>
<dbReference type="Pfam" id="PF07885">
    <property type="entry name" value="Ion_trans_2"/>
    <property type="match status" value="1"/>
</dbReference>
<dbReference type="InterPro" id="IPR003148">
    <property type="entry name" value="RCK_N"/>
</dbReference>
<dbReference type="Pfam" id="PF22614">
    <property type="entry name" value="Slo-like_RCK"/>
    <property type="match status" value="1"/>
</dbReference>
<dbReference type="GO" id="GO:0034220">
    <property type="term" value="P:monoatomic ion transmembrane transport"/>
    <property type="evidence" value="ECO:0007669"/>
    <property type="project" value="UniProtKB-KW"/>
</dbReference>
<keyword evidence="4" id="KW-0406">Ion transport</keyword>
<dbReference type="SUPFAM" id="SSF51735">
    <property type="entry name" value="NAD(P)-binding Rossmann-fold domains"/>
    <property type="match status" value="1"/>
</dbReference>
<keyword evidence="2" id="KW-0812">Transmembrane</keyword>
<dbReference type="PANTHER" id="PTHR43833:SF9">
    <property type="entry name" value="POTASSIUM CHANNEL PROTEIN YUGO-RELATED"/>
    <property type="match status" value="1"/>
</dbReference>
<dbReference type="SUPFAM" id="SSF81324">
    <property type="entry name" value="Voltage-gated potassium channels"/>
    <property type="match status" value="1"/>
</dbReference>
<evidence type="ECO:0000256" key="1">
    <source>
        <dbReference type="ARBA" id="ARBA00004651"/>
    </source>
</evidence>
<comment type="subcellular location">
    <subcellularLocation>
        <location evidence="1">Cell membrane</location>
        <topology evidence="1">Multi-pass membrane protein</topology>
    </subcellularLocation>
</comment>
<gene>
    <name evidence="4" type="ORF">QWY14_03035</name>
</gene>
<feature type="transmembrane region" description="Helical" evidence="2">
    <location>
        <begin position="73"/>
        <end position="97"/>
    </location>
</feature>
<dbReference type="Proteomes" id="UP001172055">
    <property type="component" value="Unassembled WGS sequence"/>
</dbReference>
<keyword evidence="2" id="KW-1133">Transmembrane helix</keyword>
<keyword evidence="4" id="KW-0813">Transport</keyword>
<keyword evidence="4" id="KW-0407">Ion channel</keyword>
<dbReference type="InterPro" id="IPR013099">
    <property type="entry name" value="K_chnl_dom"/>
</dbReference>
<keyword evidence="2" id="KW-0472">Membrane</keyword>
<accession>A0ABT8MYP1</accession>
<dbReference type="InterPro" id="IPR050721">
    <property type="entry name" value="Trk_Ktr_HKT_K-transport"/>
</dbReference>
<keyword evidence="5" id="KW-1185">Reference proteome</keyword>
<evidence type="ECO:0000313" key="4">
    <source>
        <dbReference type="EMBL" id="MDN7240744.1"/>
    </source>
</evidence>
<comment type="caution">
    <text evidence="4">The sequence shown here is derived from an EMBL/GenBank/DDBJ whole genome shotgun (WGS) entry which is preliminary data.</text>
</comment>
<name>A0ABT8MYP1_9BACL</name>
<dbReference type="Gene3D" id="1.10.287.70">
    <property type="match status" value="1"/>
</dbReference>
<evidence type="ECO:0000259" key="3">
    <source>
        <dbReference type="PROSITE" id="PS51201"/>
    </source>
</evidence>